<gene>
    <name evidence="1" type="ordered locus">BURPS1106A_0993</name>
</gene>
<dbReference type="KEGG" id="bpl:BURPS1106A_0993"/>
<reference evidence="1 2" key="1">
    <citation type="submission" date="2007-02" db="EMBL/GenBank/DDBJ databases">
        <authorList>
            <person name="DeShazer D."/>
            <person name="Woods D.E."/>
            <person name="Nierman W.C."/>
        </authorList>
    </citation>
    <scope>NUCLEOTIDE SEQUENCE [LARGE SCALE GENOMIC DNA]</scope>
    <source>
        <strain evidence="1 2">1106a</strain>
    </source>
</reference>
<dbReference type="EMBL" id="CP000572">
    <property type="protein sequence ID" value="ABN89426.1"/>
    <property type="molecule type" value="Genomic_DNA"/>
</dbReference>
<dbReference type="HOGENOM" id="CLU_2435194_0_0_4"/>
<accession>A3NSF3</accession>
<sequence length="90" mass="10474">MKPSRWFAVAAFSFLTGGVARFSGEGGGAGRRRRRRRWRWLLPPGVRRDCRRRLVVREATCDRPRSPIGRSKTDTQLGHNVRVTLERRRT</sequence>
<name>A3NSF3_BURP0</name>
<evidence type="ECO:0000313" key="2">
    <source>
        <dbReference type="Proteomes" id="UP000006738"/>
    </source>
</evidence>
<evidence type="ECO:0000313" key="1">
    <source>
        <dbReference type="EMBL" id="ABN89426.1"/>
    </source>
</evidence>
<protein>
    <submittedName>
        <fullName evidence="1">Uncharacterized protein</fullName>
    </submittedName>
</protein>
<dbReference type="Proteomes" id="UP000006738">
    <property type="component" value="Chromosome I"/>
</dbReference>
<proteinExistence type="predicted"/>
<dbReference type="AlphaFoldDB" id="A3NSF3"/>
<organism evidence="1 2">
    <name type="scientific">Burkholderia pseudomallei (strain 1106a)</name>
    <dbReference type="NCBI Taxonomy" id="357348"/>
    <lineage>
        <taxon>Bacteria</taxon>
        <taxon>Pseudomonadati</taxon>
        <taxon>Pseudomonadota</taxon>
        <taxon>Betaproteobacteria</taxon>
        <taxon>Burkholderiales</taxon>
        <taxon>Burkholderiaceae</taxon>
        <taxon>Burkholderia</taxon>
        <taxon>pseudomallei group</taxon>
    </lineage>
</organism>